<organism evidence="1">
    <name type="scientific">Nonomuraea gerenzanensis</name>
    <dbReference type="NCBI Taxonomy" id="93944"/>
    <lineage>
        <taxon>Bacteria</taxon>
        <taxon>Bacillati</taxon>
        <taxon>Actinomycetota</taxon>
        <taxon>Actinomycetes</taxon>
        <taxon>Streptosporangiales</taxon>
        <taxon>Streptosporangiaceae</taxon>
        <taxon>Nonomuraea</taxon>
    </lineage>
</organism>
<reference evidence="1" key="1">
    <citation type="submission" date="2016-04" db="EMBL/GenBank/DDBJ databases">
        <authorList>
            <person name="Evans L.H."/>
            <person name="Alamgir A."/>
            <person name="Owens N."/>
            <person name="Weber N.D."/>
            <person name="Virtaneva K."/>
            <person name="Barbian K."/>
            <person name="Babar A."/>
            <person name="Rosenke K."/>
        </authorList>
    </citation>
    <scope>NUCLEOTIDE SEQUENCE</scope>
    <source>
        <strain evidence="1">Nono1</strain>
    </source>
</reference>
<gene>
    <name evidence="1" type="ORF">BN4615_P2057</name>
</gene>
<name>A0A1M4E145_9ACTN</name>
<proteinExistence type="predicted"/>
<dbReference type="AlphaFoldDB" id="A0A1M4E145"/>
<sequence length="63" mass="7385">MLHPDEYLQVERFRARELQAEAARHRPVAGRRSPAPPARSEARAWERRLGWLLIETGLRLLAR</sequence>
<dbReference type="EMBL" id="LT559118">
    <property type="protein sequence ID" value="SBO92543.1"/>
    <property type="molecule type" value="Genomic_DNA"/>
</dbReference>
<dbReference type="RefSeq" id="WP_225271803.1">
    <property type="nucleotide sequence ID" value="NZ_CP084058.1"/>
</dbReference>
<protein>
    <submittedName>
        <fullName evidence="1">Uncharacterized protein</fullName>
    </submittedName>
</protein>
<accession>A0A1M4E145</accession>
<evidence type="ECO:0000313" key="1">
    <source>
        <dbReference type="EMBL" id="SBO92543.1"/>
    </source>
</evidence>